<keyword evidence="6 14" id="KW-0949">S-adenosyl-L-methionine</keyword>
<evidence type="ECO:0000256" key="2">
    <source>
        <dbReference type="ARBA" id="ARBA00012190"/>
    </source>
</evidence>
<evidence type="ECO:0000313" key="18">
    <source>
        <dbReference type="EMBL" id="CCC70606.1"/>
    </source>
</evidence>
<reference evidence="18 19" key="1">
    <citation type="journal article" date="2011" name="Proc. Natl. Acad. Sci. U.S.A.">
        <title>Evolutionary erosion of yeast sex chromosomes by mating-type switching accidents.</title>
        <authorList>
            <person name="Gordon J.L."/>
            <person name="Armisen D."/>
            <person name="Proux-Wera E."/>
            <person name="Oheigeartaigh S.S."/>
            <person name="Byrne K.P."/>
            <person name="Wolfe K.H."/>
        </authorList>
    </citation>
    <scope>NUCLEOTIDE SEQUENCE [LARGE SCALE GENOMIC DNA]</scope>
    <source>
        <strain evidence="19">ATCC 76901 / BCRC 22586 / CBS 4309 / NBRC 1992 / NRRL Y-12630</strain>
    </source>
</reference>
<dbReference type="OrthoDB" id="443402at2759"/>
<evidence type="ECO:0000256" key="8">
    <source>
        <dbReference type="ARBA" id="ARBA00022853"/>
    </source>
</evidence>
<evidence type="ECO:0000256" key="1">
    <source>
        <dbReference type="ARBA" id="ARBA00004123"/>
    </source>
</evidence>
<dbReference type="KEGG" id="ncs:NCAS_0F01220"/>
<evidence type="ECO:0000256" key="6">
    <source>
        <dbReference type="ARBA" id="ARBA00022691"/>
    </source>
</evidence>
<comment type="subcellular location">
    <subcellularLocation>
        <location evidence="1 14">Nucleus</location>
    </subcellularLocation>
</comment>
<evidence type="ECO:0000259" key="17">
    <source>
        <dbReference type="PROSITE" id="PS51569"/>
    </source>
</evidence>
<dbReference type="InterPro" id="IPR021162">
    <property type="entry name" value="Dot1"/>
</dbReference>
<evidence type="ECO:0000256" key="10">
    <source>
        <dbReference type="ARBA" id="ARBA00023163"/>
    </source>
</evidence>
<feature type="compositionally biased region" description="Low complexity" evidence="16">
    <location>
        <begin position="1"/>
        <end position="34"/>
    </location>
</feature>
<evidence type="ECO:0000256" key="5">
    <source>
        <dbReference type="ARBA" id="ARBA00022679"/>
    </source>
</evidence>
<dbReference type="EC" id="2.1.1.360" evidence="2 14"/>
<dbReference type="EMBL" id="HE576757">
    <property type="protein sequence ID" value="CCC70606.1"/>
    <property type="molecule type" value="Genomic_DNA"/>
</dbReference>
<dbReference type="InParanoid" id="G0VGI5"/>
<keyword evidence="10 14" id="KW-0804">Transcription</keyword>
<dbReference type="GO" id="GO:0070911">
    <property type="term" value="P:global genome nucleotide-excision repair"/>
    <property type="evidence" value="ECO:0007669"/>
    <property type="project" value="EnsemblFungi"/>
</dbReference>
<gene>
    <name evidence="18" type="primary">NCAS0F01220</name>
    <name evidence="18" type="ordered locus">NCAS_0F01220</name>
</gene>
<feature type="binding site" evidence="15">
    <location>
        <position position="471"/>
    </location>
    <ligand>
        <name>S-adenosyl-L-methionine</name>
        <dbReference type="ChEBI" id="CHEBI:59789"/>
    </ligand>
</feature>
<dbReference type="PROSITE" id="PS51569">
    <property type="entry name" value="DOT1"/>
    <property type="match status" value="1"/>
</dbReference>
<protein>
    <recommendedName>
        <fullName evidence="3 14">Histone-lysine N-methyltransferase, H3 lysine-79 specific</fullName>
        <ecNumber evidence="2 14">2.1.1.360</ecNumber>
    </recommendedName>
    <alternativeName>
        <fullName evidence="12 14">Histone H3-K79 methyltransferase</fullName>
    </alternativeName>
</protein>
<dbReference type="RefSeq" id="XP_003676961.1">
    <property type="nucleotide sequence ID" value="XM_003676913.1"/>
</dbReference>
<dbReference type="HOGENOM" id="CLU_027287_0_1_1"/>
<dbReference type="GO" id="GO:0000786">
    <property type="term" value="C:nucleosome"/>
    <property type="evidence" value="ECO:0007669"/>
    <property type="project" value="InterPro"/>
</dbReference>
<keyword evidence="9 14" id="KW-0805">Transcription regulation</keyword>
<dbReference type="FunFam" id="3.40.50.150:FF:000033">
    <property type="entry name" value="Histone-lysine N-methyltransferase, H3 lysine-79 specific"/>
    <property type="match status" value="1"/>
</dbReference>
<dbReference type="InterPro" id="IPR025789">
    <property type="entry name" value="DOT1_dom"/>
</dbReference>
<comment type="catalytic activity">
    <reaction evidence="13 14">
        <text>L-lysyl(79)-[histone H3] + 3 S-adenosyl-L-methionine = N(6),N(6),N(6)-trimethyl-L-lysyl(79)-[histone H3] + 3 S-adenosyl-L-homocysteine + 3 H(+)</text>
        <dbReference type="Rhea" id="RHEA:60328"/>
        <dbReference type="Rhea" id="RHEA-COMP:15549"/>
        <dbReference type="Rhea" id="RHEA-COMP:15552"/>
        <dbReference type="ChEBI" id="CHEBI:15378"/>
        <dbReference type="ChEBI" id="CHEBI:29969"/>
        <dbReference type="ChEBI" id="CHEBI:57856"/>
        <dbReference type="ChEBI" id="CHEBI:59789"/>
        <dbReference type="ChEBI" id="CHEBI:61961"/>
        <dbReference type="EC" id="2.1.1.360"/>
    </reaction>
</comment>
<evidence type="ECO:0000313" key="19">
    <source>
        <dbReference type="Proteomes" id="UP000001640"/>
    </source>
</evidence>
<dbReference type="GO" id="GO:0006334">
    <property type="term" value="P:nucleosome assembly"/>
    <property type="evidence" value="ECO:0007669"/>
    <property type="project" value="EnsemblFungi"/>
</dbReference>
<evidence type="ECO:0000256" key="11">
    <source>
        <dbReference type="ARBA" id="ARBA00023242"/>
    </source>
</evidence>
<dbReference type="GO" id="GO:0031571">
    <property type="term" value="P:mitotic G1 DNA damage checkpoint signaling"/>
    <property type="evidence" value="ECO:0007669"/>
    <property type="project" value="EnsemblFungi"/>
</dbReference>
<reference key="2">
    <citation type="submission" date="2011-08" db="EMBL/GenBank/DDBJ databases">
        <title>Genome sequence of Naumovozyma castellii.</title>
        <authorList>
            <person name="Gordon J.L."/>
            <person name="Armisen D."/>
            <person name="Proux-Wera E."/>
            <person name="OhEigeartaigh S.S."/>
            <person name="Byrne K.P."/>
            <person name="Wolfe K.H."/>
        </authorList>
    </citation>
    <scope>NUCLEOTIDE SEQUENCE</scope>
    <source>
        <strain>Type strain:CBS 4309</strain>
    </source>
</reference>
<dbReference type="FunCoup" id="G0VGI5">
    <property type="interactions" value="40"/>
</dbReference>
<feature type="domain" description="DOT1" evidence="17">
    <location>
        <begin position="284"/>
        <end position="617"/>
    </location>
</feature>
<feature type="region of interest" description="Disordered" evidence="16">
    <location>
        <begin position="87"/>
        <end position="182"/>
    </location>
</feature>
<dbReference type="GO" id="GO:0051598">
    <property type="term" value="P:meiotic recombination checkpoint signaling"/>
    <property type="evidence" value="ECO:0007669"/>
    <property type="project" value="EnsemblFungi"/>
</dbReference>
<dbReference type="PANTHER" id="PTHR21451:SF0">
    <property type="entry name" value="HISTONE-LYSINE N-METHYLTRANSFERASE, H3 LYSINE-79 SPECIFIC"/>
    <property type="match status" value="1"/>
</dbReference>
<evidence type="ECO:0000256" key="4">
    <source>
        <dbReference type="ARBA" id="ARBA00022603"/>
    </source>
</evidence>
<dbReference type="Proteomes" id="UP000001640">
    <property type="component" value="Chromosome 6"/>
</dbReference>
<evidence type="ECO:0000256" key="12">
    <source>
        <dbReference type="ARBA" id="ARBA00029821"/>
    </source>
</evidence>
<dbReference type="AlphaFoldDB" id="G0VGI5"/>
<dbReference type="GO" id="GO:0000725">
    <property type="term" value="P:recombinational repair"/>
    <property type="evidence" value="ECO:0007669"/>
    <property type="project" value="EnsemblFungi"/>
</dbReference>
<evidence type="ECO:0000256" key="13">
    <source>
        <dbReference type="ARBA" id="ARBA00047770"/>
    </source>
</evidence>
<name>G0VGI5_NAUCA</name>
<dbReference type="Pfam" id="PF08123">
    <property type="entry name" value="DOT1"/>
    <property type="match status" value="1"/>
</dbReference>
<dbReference type="PIRSF" id="PIRSF017570">
    <property type="entry name" value="Histone_H3-K79_MeTrfase"/>
    <property type="match status" value="1"/>
</dbReference>
<dbReference type="GO" id="GO:0031509">
    <property type="term" value="P:subtelomeric heterochromatin formation"/>
    <property type="evidence" value="ECO:0007669"/>
    <property type="project" value="EnsemblFungi"/>
</dbReference>
<dbReference type="PANTHER" id="PTHR21451">
    <property type="entry name" value="HISTONE H3 METHYLTRANSFERASE"/>
    <property type="match status" value="1"/>
</dbReference>
<feature type="binding site" evidence="15">
    <location>
        <begin position="421"/>
        <end position="424"/>
    </location>
    <ligand>
        <name>S-adenosyl-L-methionine</name>
        <dbReference type="ChEBI" id="CHEBI:59789"/>
    </ligand>
</feature>
<accession>G0VGI5</accession>
<evidence type="ECO:0000256" key="16">
    <source>
        <dbReference type="SAM" id="MobiDB-lite"/>
    </source>
</evidence>
<evidence type="ECO:0000256" key="9">
    <source>
        <dbReference type="ARBA" id="ARBA00023015"/>
    </source>
</evidence>
<dbReference type="GO" id="GO:0042393">
    <property type="term" value="F:histone binding"/>
    <property type="evidence" value="ECO:0007669"/>
    <property type="project" value="InterPro"/>
</dbReference>
<evidence type="ECO:0000256" key="14">
    <source>
        <dbReference type="PIRNR" id="PIRNR017570"/>
    </source>
</evidence>
<dbReference type="GO" id="GO:0032259">
    <property type="term" value="P:methylation"/>
    <property type="evidence" value="ECO:0007669"/>
    <property type="project" value="UniProtKB-KW"/>
</dbReference>
<keyword evidence="11 14" id="KW-0539">Nucleus</keyword>
<evidence type="ECO:0000256" key="3">
    <source>
        <dbReference type="ARBA" id="ARBA00020987"/>
    </source>
</evidence>
<dbReference type="OMA" id="DFLHIIY"/>
<keyword evidence="4 14" id="KW-0489">Methyltransferase</keyword>
<keyword evidence="7" id="KW-0677">Repeat</keyword>
<keyword evidence="19" id="KW-1185">Reference proteome</keyword>
<dbReference type="GO" id="GO:0000781">
    <property type="term" value="C:chromosome, telomeric region"/>
    <property type="evidence" value="ECO:0007669"/>
    <property type="project" value="GOC"/>
</dbReference>
<dbReference type="InterPro" id="IPR029063">
    <property type="entry name" value="SAM-dependent_MTases_sf"/>
</dbReference>
<dbReference type="GO" id="GO:0005634">
    <property type="term" value="C:nucleus"/>
    <property type="evidence" value="ECO:0007669"/>
    <property type="project" value="UniProtKB-SubCell"/>
</dbReference>
<dbReference type="STRING" id="1064592.G0VGI5"/>
<feature type="binding site" evidence="15">
    <location>
        <begin position="444"/>
        <end position="453"/>
    </location>
    <ligand>
        <name>S-adenosyl-L-methionine</name>
        <dbReference type="ChEBI" id="CHEBI:59789"/>
    </ligand>
</feature>
<organism evidence="18 19">
    <name type="scientific">Naumovozyma castellii</name>
    <name type="common">Yeast</name>
    <name type="synonym">Saccharomyces castellii</name>
    <dbReference type="NCBI Taxonomy" id="27288"/>
    <lineage>
        <taxon>Eukaryota</taxon>
        <taxon>Fungi</taxon>
        <taxon>Dikarya</taxon>
        <taxon>Ascomycota</taxon>
        <taxon>Saccharomycotina</taxon>
        <taxon>Saccharomycetes</taxon>
        <taxon>Saccharomycetales</taxon>
        <taxon>Saccharomycetaceae</taxon>
        <taxon>Naumovozyma</taxon>
    </lineage>
</organism>
<keyword evidence="5 14" id="KW-0808">Transferase</keyword>
<dbReference type="GeneID" id="96904254"/>
<proteinExistence type="inferred from homology"/>
<dbReference type="SUPFAM" id="SSF53335">
    <property type="entry name" value="S-adenosyl-L-methionine-dependent methyltransferases"/>
    <property type="match status" value="1"/>
</dbReference>
<dbReference type="Gene3D" id="3.40.50.150">
    <property type="entry name" value="Vaccinia Virus protein VP39"/>
    <property type="match status" value="1"/>
</dbReference>
<dbReference type="GO" id="GO:0031573">
    <property type="term" value="P:mitotic intra-S DNA damage checkpoint signaling"/>
    <property type="evidence" value="ECO:0007669"/>
    <property type="project" value="EnsemblFungi"/>
</dbReference>
<feature type="binding site" evidence="15">
    <location>
        <begin position="508"/>
        <end position="509"/>
    </location>
    <ligand>
        <name>S-adenosyl-L-methionine</name>
        <dbReference type="ChEBI" id="CHEBI:59789"/>
    </ligand>
</feature>
<dbReference type="GO" id="GO:0031452">
    <property type="term" value="P:negative regulation of heterochromatin formation"/>
    <property type="evidence" value="ECO:0007669"/>
    <property type="project" value="EnsemblFungi"/>
</dbReference>
<feature type="compositionally biased region" description="Basic and acidic residues" evidence="16">
    <location>
        <begin position="103"/>
        <end position="115"/>
    </location>
</feature>
<comment type="function">
    <text evidence="14">Histone methyltransferase that specifically trimethylates histone H3 to form H3K79me3. This methylation is required for telomere silencing and for the pachytene checkpoint during the meiotic cell cycle by allowing the recruitment of RAD9 to double strand breaks. Nucleosomes are preferred as substrate compared to free histone.</text>
</comment>
<dbReference type="eggNOG" id="KOG3924">
    <property type="taxonomic scope" value="Eukaryota"/>
</dbReference>
<sequence>MTTNTVPFTPSPSSSSIFSTSTTNFNNNNSRDSSMAPADSTEASLTEQTKKGKTRAKGSSAVEKLLEEANRYHPQYEYSLPQGFLRTRKSKAASPSEEQASDLAKDDNLVKRKMEEEEDYDTSTTAAKKVRKNKVTSTSSTKKRKRKIKKAETNGTTGSKPTKKRKDTIKRPLSPSAALADSVRRMSISAMLDDSDTKDGTGIYNEQGVKLDPVANKDDRAMTSTFLDWDQPYLELQYPLFNVDSLKLTNVYKGNPIKSTILTSLTHHQSRHKPPSLSNDSSIKFVHLQSPLFVNYQEEYMINFEKDLQRYNPMSEIGKLIEYTALVYLPSTYSEKLKREVIPSLNQAFDNSDTDRFISSVERYNSIIRMVPRHEILEHLKTITQIPKSFIHDFLHIIYTRSIHPHASKLKHYKAFSNFVYGELLPNFLSEVFSQCNLKPNCTFMDLGSGVGNCVIQASLEYGLKKSFGCEIMPDASELTELQMVELKERGKLFGFNLSDIEFSLRESFVDNPKVDELIKDCDLLLVNNFLFDSKLNEKVEKITQNLKTGCKIVSLKNLRSFSYKIDFFNMENILSRLKVEKVLLKEDSVSWTHSGGEYYIATVMENIDESLFDPVVRGRNTRRPTKYSR</sequence>
<dbReference type="Gene3D" id="1.10.260.170">
    <property type="match status" value="1"/>
</dbReference>
<keyword evidence="8 14" id="KW-0156">Chromatin regulator</keyword>
<comment type="similarity">
    <text evidence="14">Belongs to the class I-like SAM-binding methyltransferase superfamily. DOT1 family.</text>
</comment>
<evidence type="ECO:0000256" key="7">
    <source>
        <dbReference type="ARBA" id="ARBA00022737"/>
    </source>
</evidence>
<dbReference type="GO" id="GO:0006301">
    <property type="term" value="P:DNA damage tolerance"/>
    <property type="evidence" value="ECO:0007669"/>
    <property type="project" value="EnsemblFungi"/>
</dbReference>
<dbReference type="GO" id="GO:0140956">
    <property type="term" value="F:histone H3K79 trimethyltransferase activity"/>
    <property type="evidence" value="ECO:0007669"/>
    <property type="project" value="UniProtKB-EC"/>
</dbReference>
<evidence type="ECO:0000256" key="15">
    <source>
        <dbReference type="PIRSR" id="PIRSR017570-1"/>
    </source>
</evidence>
<feature type="region of interest" description="Disordered" evidence="16">
    <location>
        <begin position="1"/>
        <end position="72"/>
    </location>
</feature>
<dbReference type="InterPro" id="IPR030445">
    <property type="entry name" value="H3-K79_meTrfase"/>
</dbReference>